<evidence type="ECO:0000313" key="10">
    <source>
        <dbReference type="EMBL" id="CAB3266023.1"/>
    </source>
</evidence>
<protein>
    <recommendedName>
        <fullName evidence="9">Sidoreflexin</fullName>
    </recommendedName>
</protein>
<feature type="transmembrane region" description="Helical" evidence="9">
    <location>
        <begin position="261"/>
        <end position="281"/>
    </location>
</feature>
<dbReference type="Pfam" id="PF03820">
    <property type="entry name" value="SFXNs"/>
    <property type="match status" value="1"/>
</dbReference>
<evidence type="ECO:0000256" key="8">
    <source>
        <dbReference type="ARBA" id="ARBA00023136"/>
    </source>
</evidence>
<reference evidence="10" key="1">
    <citation type="submission" date="2020-04" db="EMBL/GenBank/DDBJ databases">
        <authorList>
            <person name="Neveu A P."/>
        </authorList>
    </citation>
    <scope>NUCLEOTIDE SEQUENCE</scope>
    <source>
        <tissue evidence="10">Whole embryo</tissue>
    </source>
</reference>
<evidence type="ECO:0000256" key="1">
    <source>
        <dbReference type="ARBA" id="ARBA00004225"/>
    </source>
</evidence>
<dbReference type="GO" id="GO:0140300">
    <property type="term" value="P:serine import into mitochondrion"/>
    <property type="evidence" value="ECO:0007669"/>
    <property type="project" value="TreeGrafter"/>
</dbReference>
<dbReference type="EMBL" id="LR790161">
    <property type="protein sequence ID" value="CAB3266023.1"/>
    <property type="molecule type" value="mRNA"/>
</dbReference>
<sequence length="317" mass="35726">MLKTEVNKNPQQTTYFQRWRHFAAVTDVRNCFASNKQLEDAKATVISYRSGQLPPDYSEEKYLQAKQLYDSAYHPDTGEKMPLIGRMSFQVPAGMTMLGLLLQFYKTPVQVASIQFVNQSFISFVNYTNRNAASHTTTKQSLFAYVSATTTALCVAVGLNIYTRKAPPIFARWAPFAAISSASAVNIPLTRQDELLNGVVIKTEDGKIVGKSKKCARKGILQVFVSRMVMVAPGMTLIPILMEHLNKKQWFRKMPFIHLPFQMICIGTWMLVMLPSSCALFPQTASMLVSDLEPNVRESIENKYGNSVQYVYFNKGL</sequence>
<evidence type="ECO:0000256" key="7">
    <source>
        <dbReference type="ARBA" id="ARBA00023128"/>
    </source>
</evidence>
<keyword evidence="8 9" id="KW-0472">Membrane</keyword>
<keyword evidence="6 9" id="KW-1133">Transmembrane helix</keyword>
<dbReference type="GO" id="GO:0015075">
    <property type="term" value="F:monoatomic ion transmembrane transporter activity"/>
    <property type="evidence" value="ECO:0007669"/>
    <property type="project" value="InterPro"/>
</dbReference>
<dbReference type="GO" id="GO:0005743">
    <property type="term" value="C:mitochondrial inner membrane"/>
    <property type="evidence" value="ECO:0007669"/>
    <property type="project" value="TreeGrafter"/>
</dbReference>
<organism evidence="10">
    <name type="scientific">Phallusia mammillata</name>
    <dbReference type="NCBI Taxonomy" id="59560"/>
    <lineage>
        <taxon>Eukaryota</taxon>
        <taxon>Metazoa</taxon>
        <taxon>Chordata</taxon>
        <taxon>Tunicata</taxon>
        <taxon>Ascidiacea</taxon>
        <taxon>Phlebobranchia</taxon>
        <taxon>Ascidiidae</taxon>
        <taxon>Phallusia</taxon>
    </lineage>
</organism>
<accession>A0A6F9DSP2</accession>
<evidence type="ECO:0000256" key="9">
    <source>
        <dbReference type="RuleBase" id="RU362000"/>
    </source>
</evidence>
<dbReference type="NCBIfam" id="TIGR00798">
    <property type="entry name" value="mtc"/>
    <property type="match status" value="1"/>
</dbReference>
<keyword evidence="5" id="KW-0029">Amino-acid transport</keyword>
<dbReference type="InterPro" id="IPR004686">
    <property type="entry name" value="Mtc"/>
</dbReference>
<evidence type="ECO:0000256" key="2">
    <source>
        <dbReference type="ARBA" id="ARBA00005974"/>
    </source>
</evidence>
<gene>
    <name evidence="10" type="primary">Sfxn2-002</name>
</gene>
<comment type="similarity">
    <text evidence="2 9">Belongs to the sideroflexin family.</text>
</comment>
<dbReference type="PANTHER" id="PTHR11153">
    <property type="entry name" value="SIDEROFLEXIN"/>
    <property type="match status" value="1"/>
</dbReference>
<name>A0A6F9DSP2_9ASCI</name>
<proteinExistence type="evidence at transcript level"/>
<evidence type="ECO:0000256" key="3">
    <source>
        <dbReference type="ARBA" id="ARBA00022448"/>
    </source>
</evidence>
<keyword evidence="7 9" id="KW-0496">Mitochondrion</keyword>
<dbReference type="PANTHER" id="PTHR11153:SF14">
    <property type="entry name" value="SIDEROFLEXIN-2"/>
    <property type="match status" value="1"/>
</dbReference>
<keyword evidence="4 9" id="KW-0812">Transmembrane</keyword>
<evidence type="ECO:0000256" key="6">
    <source>
        <dbReference type="ARBA" id="ARBA00022989"/>
    </source>
</evidence>
<comment type="caution">
    <text evidence="9">Lacks conserved residue(s) required for the propagation of feature annotation.</text>
</comment>
<feature type="transmembrane region" description="Helical" evidence="9">
    <location>
        <begin position="220"/>
        <end position="241"/>
    </location>
</feature>
<evidence type="ECO:0000256" key="5">
    <source>
        <dbReference type="ARBA" id="ARBA00022970"/>
    </source>
</evidence>
<comment type="subcellular location">
    <subcellularLocation>
        <location evidence="1 9">Mitochondrion membrane</location>
        <topology evidence="1 9">Multi-pass membrane protein</topology>
    </subcellularLocation>
</comment>
<feature type="transmembrane region" description="Helical" evidence="9">
    <location>
        <begin position="142"/>
        <end position="162"/>
    </location>
</feature>
<keyword evidence="3" id="KW-0813">Transport</keyword>
<dbReference type="AlphaFoldDB" id="A0A6F9DSP2"/>
<evidence type="ECO:0000256" key="4">
    <source>
        <dbReference type="ARBA" id="ARBA00022692"/>
    </source>
</evidence>